<comment type="caution">
    <text evidence="5">The sequence shown here is derived from an EMBL/GenBank/DDBJ whole genome shotgun (WGS) entry which is preliminary data.</text>
</comment>
<dbReference type="InParanoid" id="A0A409WJZ4"/>
<dbReference type="InterPro" id="IPR000873">
    <property type="entry name" value="AMP-dep_synth/lig_dom"/>
</dbReference>
<dbReference type="GO" id="GO:0016765">
    <property type="term" value="F:transferase activity, transferring alkyl or aryl (other than methyl) groups"/>
    <property type="evidence" value="ECO:0007669"/>
    <property type="project" value="InterPro"/>
</dbReference>
<protein>
    <recommendedName>
        <fullName evidence="4">AMP-dependent synthetase/ligase domain-containing protein</fullName>
    </recommendedName>
</protein>
<dbReference type="CDD" id="cd13929">
    <property type="entry name" value="PT-DMATS_CymD"/>
    <property type="match status" value="1"/>
</dbReference>
<organism evidence="5 6">
    <name type="scientific">Gymnopilus dilepis</name>
    <dbReference type="NCBI Taxonomy" id="231916"/>
    <lineage>
        <taxon>Eukaryota</taxon>
        <taxon>Fungi</taxon>
        <taxon>Dikarya</taxon>
        <taxon>Basidiomycota</taxon>
        <taxon>Agaricomycotina</taxon>
        <taxon>Agaricomycetes</taxon>
        <taxon>Agaricomycetidae</taxon>
        <taxon>Agaricales</taxon>
        <taxon>Agaricineae</taxon>
        <taxon>Hymenogastraceae</taxon>
        <taxon>Gymnopilus</taxon>
    </lineage>
</organism>
<dbReference type="InterPro" id="IPR017795">
    <property type="entry name" value="ABBA_NscD-like"/>
</dbReference>
<evidence type="ECO:0000313" key="5">
    <source>
        <dbReference type="EMBL" id="PPQ78838.1"/>
    </source>
</evidence>
<accession>A0A409WJZ4</accession>
<sequence length="851" mass="94687">MPALGPTPSEFTTDKLSPSSYMGDDHTPIELSWVLHPSGKHTVRFTMEPLSKFNGSPTESNTWMEFLQGLGRQGRISDFNLEWAKICLKTLVYDGHLLKNDSQHHSQFSIGADLTHSGLVGKAYFLPHILSQATGEPPMELITRCVTEMDLGSQWHYVTAYLQSKTDMESVPEIVAVDCVKKSENRAKVYIRTAANSLNQLIELFTLGGLLCDPTVLETVTYIRKAWGLLFGDIDEDYTLESRNPGHYASRFVLYFELSLMKQYPAPKLYIPVRHYCENDSVVAKAISQLCDEGIFSARGLDYPTKIQSVFIADKNGHIISTLLTSIAGRQEFVVFRPRQGKGWGEILSSTFHHDLLQAKGYFKSELGRRKIEPGSVVASWLTGRKYLDTINILGLMFAGYIPQLFSTIFDNTSVVWDLMLKSGASCLIYDEEFADRAALCTLPTLRAYVQDSGPTDEEPRHGSIPHPSALETDTAFIIHSSGTTSGMPKLIPVSHGWLNNFVTIKYPGTLKQGNYDDRNITNTLGSLAHVGSITAFMGAVYSGFCTVQSSSMAAPTAELIDMISIGGVNRLVLYASYLSTHIKVAKHHNHVAQALASCRQILHTGVALPKDDEEWAIQNNLKITTMYGTSETAPLMTSIVGKNPSDRLLRFIPGVTCAALIPCSVSSNALDAPIGREVLFEMVCYPGKQDSPHDTLFTADDVLFHTEDLFEEVTAGLYKFRGRKGDWVKTLNGFCDAKAMEDKIRETCSDIIHDVAVVGDNWPQPCVFIEALPSEREASQLVPLVIERNKTFSERLFFFERIQDPQRIIVVPYGSLPRTKVVSTNFILLIRAHVCIIRKREMCGKAYLIS</sequence>
<dbReference type="STRING" id="231916.A0A409WJZ4"/>
<dbReference type="OrthoDB" id="429813at2759"/>
<dbReference type="SUPFAM" id="SSF56801">
    <property type="entry name" value="Acetyl-CoA synthetase-like"/>
    <property type="match status" value="1"/>
</dbReference>
<keyword evidence="2" id="KW-0808">Transferase</keyword>
<evidence type="ECO:0000256" key="3">
    <source>
        <dbReference type="SAM" id="MobiDB-lite"/>
    </source>
</evidence>
<dbReference type="Pfam" id="PF00501">
    <property type="entry name" value="AMP-binding"/>
    <property type="match status" value="1"/>
</dbReference>
<evidence type="ECO:0000256" key="1">
    <source>
        <dbReference type="ARBA" id="ARBA00010209"/>
    </source>
</evidence>
<dbReference type="EMBL" id="NHYE01005034">
    <property type="protein sequence ID" value="PPQ78838.1"/>
    <property type="molecule type" value="Genomic_DNA"/>
</dbReference>
<feature type="domain" description="AMP-dependent synthetase/ligase" evidence="4">
    <location>
        <begin position="390"/>
        <end position="643"/>
    </location>
</feature>
<dbReference type="PANTHER" id="PTHR40627">
    <property type="entry name" value="INDOLE PRENYLTRANSFERASE TDIB-RELATED"/>
    <property type="match status" value="1"/>
</dbReference>
<evidence type="ECO:0000259" key="4">
    <source>
        <dbReference type="Pfam" id="PF00501"/>
    </source>
</evidence>
<reference evidence="5 6" key="1">
    <citation type="journal article" date="2018" name="Evol. Lett.">
        <title>Horizontal gene cluster transfer increased hallucinogenic mushroom diversity.</title>
        <authorList>
            <person name="Reynolds H.T."/>
            <person name="Vijayakumar V."/>
            <person name="Gluck-Thaler E."/>
            <person name="Korotkin H.B."/>
            <person name="Matheny P.B."/>
            <person name="Slot J.C."/>
        </authorList>
    </citation>
    <scope>NUCLEOTIDE SEQUENCE [LARGE SCALE GENOMIC DNA]</scope>
    <source>
        <strain evidence="5 6">SRW20</strain>
    </source>
</reference>
<proteinExistence type="inferred from homology"/>
<dbReference type="Gene3D" id="3.40.50.12780">
    <property type="entry name" value="N-terminal domain of ligase-like"/>
    <property type="match status" value="1"/>
</dbReference>
<feature type="region of interest" description="Disordered" evidence="3">
    <location>
        <begin position="1"/>
        <end position="20"/>
    </location>
</feature>
<evidence type="ECO:0000256" key="2">
    <source>
        <dbReference type="ARBA" id="ARBA00022679"/>
    </source>
</evidence>
<dbReference type="InterPro" id="IPR042099">
    <property type="entry name" value="ANL_N_sf"/>
</dbReference>
<dbReference type="NCBIfam" id="TIGR03429">
    <property type="entry name" value="arom_pren_DMATS"/>
    <property type="match status" value="1"/>
</dbReference>
<comment type="similarity">
    <text evidence="1">Belongs to the tryptophan dimethylallyltransferase family.</text>
</comment>
<dbReference type="SFLD" id="SFLDS00036">
    <property type="entry name" value="Aromatic_Prenyltransferase"/>
    <property type="match status" value="1"/>
</dbReference>
<feature type="compositionally biased region" description="Polar residues" evidence="3">
    <location>
        <begin position="9"/>
        <end position="20"/>
    </location>
</feature>
<dbReference type="PANTHER" id="PTHR40627:SF4">
    <property type="entry name" value="PRENYLTRANSFERASE ASQH1-RELATED"/>
    <property type="match status" value="1"/>
</dbReference>
<dbReference type="InterPro" id="IPR033964">
    <property type="entry name" value="ABBA"/>
</dbReference>
<dbReference type="AlphaFoldDB" id="A0A409WJZ4"/>
<gene>
    <name evidence="5" type="ORF">CVT26_011849</name>
</gene>
<name>A0A409WJZ4_9AGAR</name>
<dbReference type="Pfam" id="PF11991">
    <property type="entry name" value="Trp_DMAT"/>
    <property type="match status" value="1"/>
</dbReference>
<evidence type="ECO:0000313" key="6">
    <source>
        <dbReference type="Proteomes" id="UP000284706"/>
    </source>
</evidence>
<keyword evidence="6" id="KW-1185">Reference proteome</keyword>
<dbReference type="Proteomes" id="UP000284706">
    <property type="component" value="Unassembled WGS sequence"/>
</dbReference>
<dbReference type="GO" id="GO:0009820">
    <property type="term" value="P:alkaloid metabolic process"/>
    <property type="evidence" value="ECO:0007669"/>
    <property type="project" value="InterPro"/>
</dbReference>